<keyword evidence="3" id="KW-1185">Reference proteome</keyword>
<keyword evidence="1" id="KW-0812">Transmembrane</keyword>
<accession>A0A8T1R4Q0</accession>
<gene>
    <name evidence="2" type="ORF">CIPAW_03G167000</name>
</gene>
<name>A0A8T1R4Q0_CARIL</name>
<evidence type="ECO:0000313" key="2">
    <source>
        <dbReference type="EMBL" id="KAG6661343.1"/>
    </source>
</evidence>
<sequence>MPLPKPRNTTSTLLFLFLGSTLSFLFFGLMSLKINAMWVVVLQVTYIQVSHNAS</sequence>
<evidence type="ECO:0000313" key="3">
    <source>
        <dbReference type="Proteomes" id="UP000811609"/>
    </source>
</evidence>
<reference evidence="2" key="1">
    <citation type="submission" date="2020-12" db="EMBL/GenBank/DDBJ databases">
        <title>WGS assembly of Carya illinoinensis cv. Pawnee.</title>
        <authorList>
            <person name="Platts A."/>
            <person name="Shu S."/>
            <person name="Wright S."/>
            <person name="Barry K."/>
            <person name="Edger P."/>
            <person name="Pires J.C."/>
            <person name="Schmutz J."/>
        </authorList>
    </citation>
    <scope>NUCLEOTIDE SEQUENCE</scope>
    <source>
        <tissue evidence="2">Leaf</tissue>
    </source>
</reference>
<evidence type="ECO:0000256" key="1">
    <source>
        <dbReference type="SAM" id="Phobius"/>
    </source>
</evidence>
<keyword evidence="1" id="KW-0472">Membrane</keyword>
<organism evidence="2 3">
    <name type="scientific">Carya illinoinensis</name>
    <name type="common">Pecan</name>
    <dbReference type="NCBI Taxonomy" id="32201"/>
    <lineage>
        <taxon>Eukaryota</taxon>
        <taxon>Viridiplantae</taxon>
        <taxon>Streptophyta</taxon>
        <taxon>Embryophyta</taxon>
        <taxon>Tracheophyta</taxon>
        <taxon>Spermatophyta</taxon>
        <taxon>Magnoliopsida</taxon>
        <taxon>eudicotyledons</taxon>
        <taxon>Gunneridae</taxon>
        <taxon>Pentapetalae</taxon>
        <taxon>rosids</taxon>
        <taxon>fabids</taxon>
        <taxon>Fagales</taxon>
        <taxon>Juglandaceae</taxon>
        <taxon>Carya</taxon>
    </lineage>
</organism>
<comment type="caution">
    <text evidence="2">The sequence shown here is derived from an EMBL/GenBank/DDBJ whole genome shotgun (WGS) entry which is preliminary data.</text>
</comment>
<proteinExistence type="predicted"/>
<dbReference type="EMBL" id="CM031811">
    <property type="protein sequence ID" value="KAG6661343.1"/>
    <property type="molecule type" value="Genomic_DNA"/>
</dbReference>
<protein>
    <submittedName>
        <fullName evidence="2">Uncharacterized protein</fullName>
    </submittedName>
</protein>
<dbReference type="Proteomes" id="UP000811609">
    <property type="component" value="Chromosome 3"/>
</dbReference>
<dbReference type="AlphaFoldDB" id="A0A8T1R4Q0"/>
<keyword evidence="1" id="KW-1133">Transmembrane helix</keyword>
<feature type="transmembrane region" description="Helical" evidence="1">
    <location>
        <begin position="12"/>
        <end position="32"/>
    </location>
</feature>